<dbReference type="InterPro" id="IPR001932">
    <property type="entry name" value="PPM-type_phosphatase-like_dom"/>
</dbReference>
<evidence type="ECO:0000313" key="4">
    <source>
        <dbReference type="Proteomes" id="UP001219525"/>
    </source>
</evidence>
<evidence type="ECO:0000313" key="3">
    <source>
        <dbReference type="EMBL" id="KAJ7221486.1"/>
    </source>
</evidence>
<dbReference type="PANTHER" id="PTHR13832:SF792">
    <property type="entry name" value="GM14286P"/>
    <property type="match status" value="1"/>
</dbReference>
<name>A0AAD6YI38_9AGAR</name>
<evidence type="ECO:0000259" key="2">
    <source>
        <dbReference type="PROSITE" id="PS51746"/>
    </source>
</evidence>
<dbReference type="EMBL" id="JARJCW010000008">
    <property type="protein sequence ID" value="KAJ7221486.1"/>
    <property type="molecule type" value="Genomic_DNA"/>
</dbReference>
<dbReference type="CDD" id="cd00143">
    <property type="entry name" value="PP2Cc"/>
    <property type="match status" value="1"/>
</dbReference>
<dbReference type="GO" id="GO:0005739">
    <property type="term" value="C:mitochondrion"/>
    <property type="evidence" value="ECO:0007669"/>
    <property type="project" value="TreeGrafter"/>
</dbReference>
<evidence type="ECO:0000256" key="1">
    <source>
        <dbReference type="SAM" id="MobiDB-lite"/>
    </source>
</evidence>
<reference evidence="3" key="1">
    <citation type="submission" date="2023-03" db="EMBL/GenBank/DDBJ databases">
        <title>Massive genome expansion in bonnet fungi (Mycena s.s.) driven by repeated elements and novel gene families across ecological guilds.</title>
        <authorList>
            <consortium name="Lawrence Berkeley National Laboratory"/>
            <person name="Harder C.B."/>
            <person name="Miyauchi S."/>
            <person name="Viragh M."/>
            <person name="Kuo A."/>
            <person name="Thoen E."/>
            <person name="Andreopoulos B."/>
            <person name="Lu D."/>
            <person name="Skrede I."/>
            <person name="Drula E."/>
            <person name="Henrissat B."/>
            <person name="Morin E."/>
            <person name="Kohler A."/>
            <person name="Barry K."/>
            <person name="LaButti K."/>
            <person name="Morin E."/>
            <person name="Salamov A."/>
            <person name="Lipzen A."/>
            <person name="Mereny Z."/>
            <person name="Hegedus B."/>
            <person name="Baldrian P."/>
            <person name="Stursova M."/>
            <person name="Weitz H."/>
            <person name="Taylor A."/>
            <person name="Grigoriev I.V."/>
            <person name="Nagy L.G."/>
            <person name="Martin F."/>
            <person name="Kauserud H."/>
        </authorList>
    </citation>
    <scope>NUCLEOTIDE SEQUENCE</scope>
    <source>
        <strain evidence="3">9144</strain>
    </source>
</reference>
<dbReference type="Pfam" id="PF00481">
    <property type="entry name" value="PP2C"/>
    <property type="match status" value="1"/>
</dbReference>
<dbReference type="SMART" id="SM00332">
    <property type="entry name" value="PP2Cc"/>
    <property type="match status" value="1"/>
</dbReference>
<keyword evidence="4" id="KW-1185">Reference proteome</keyword>
<dbReference type="AlphaFoldDB" id="A0AAD6YI38"/>
<feature type="compositionally biased region" description="Polar residues" evidence="1">
    <location>
        <begin position="1"/>
        <end position="12"/>
    </location>
</feature>
<dbReference type="Proteomes" id="UP001219525">
    <property type="component" value="Unassembled WGS sequence"/>
</dbReference>
<feature type="domain" description="PPM-type phosphatase" evidence="2">
    <location>
        <begin position="153"/>
        <end position="500"/>
    </location>
</feature>
<dbReference type="InterPro" id="IPR036457">
    <property type="entry name" value="PPM-type-like_dom_sf"/>
</dbReference>
<protein>
    <submittedName>
        <fullName evidence="3">Phosphatase 2C-like domain-containing protein</fullName>
    </submittedName>
</protein>
<organism evidence="3 4">
    <name type="scientific">Mycena pura</name>
    <dbReference type="NCBI Taxonomy" id="153505"/>
    <lineage>
        <taxon>Eukaryota</taxon>
        <taxon>Fungi</taxon>
        <taxon>Dikarya</taxon>
        <taxon>Basidiomycota</taxon>
        <taxon>Agaricomycotina</taxon>
        <taxon>Agaricomycetes</taxon>
        <taxon>Agaricomycetidae</taxon>
        <taxon>Agaricales</taxon>
        <taxon>Marasmiineae</taxon>
        <taxon>Mycenaceae</taxon>
        <taxon>Mycena</taxon>
    </lineage>
</organism>
<dbReference type="PANTHER" id="PTHR13832">
    <property type="entry name" value="PROTEIN PHOSPHATASE 2C"/>
    <property type="match status" value="1"/>
</dbReference>
<feature type="region of interest" description="Disordered" evidence="1">
    <location>
        <begin position="1"/>
        <end position="21"/>
    </location>
</feature>
<dbReference type="GO" id="GO:0004741">
    <property type="term" value="F:[pyruvate dehydrogenase (acetyl-transferring)]-phosphatase activity"/>
    <property type="evidence" value="ECO:0007669"/>
    <property type="project" value="TreeGrafter"/>
</dbReference>
<dbReference type="SUPFAM" id="SSF81606">
    <property type="entry name" value="PP2C-like"/>
    <property type="match status" value="1"/>
</dbReference>
<dbReference type="Gene3D" id="3.60.40.10">
    <property type="entry name" value="PPM-type phosphatase domain"/>
    <property type="match status" value="1"/>
</dbReference>
<dbReference type="InterPro" id="IPR015655">
    <property type="entry name" value="PP2C"/>
</dbReference>
<comment type="caution">
    <text evidence="3">The sequence shown here is derived from an EMBL/GenBank/DDBJ whole genome shotgun (WGS) entry which is preliminary data.</text>
</comment>
<dbReference type="PROSITE" id="PS51746">
    <property type="entry name" value="PPM_2"/>
    <property type="match status" value="1"/>
</dbReference>
<proteinExistence type="predicted"/>
<sequence>MSNTQVRSTATHTLDPPYSVPTSGKVSRSFIVQSPSVTHASANLIVGPRDYTHRLLFAGMLLRSALRFTRTRMRCALPPLPRVSVAARITLGVSACIYLASLNGVHGDADENEPSAPSENTEHEEVPLNTRIRIMSRGARTLISILEGDFVTRANVADVIEENLWFNLEALFRWYQIDHSTPQPVEFIHEPHPPPEAIHSVIKTAINFTDEYILNHFLGRVFSSLSKKNAPDAIRATSASCLVSALYEDDVRLLHVASLGNMRAVLGRPRAPAEDGAVMYDVHVLSVDHTPNNSAERSRVQGLHEGEELFEDDKLFGRAYTRALGDGKLKWSTDVQSRLHRDYLGAAPDPKVKTPPYLSAEPDVSTIKIEPGDFLVMASSWLPECLTDEEVVGLVGAWLNKNQETNLFLPLNEVAPDPTPGRVLDPEDLPVKLREDKTIMYRRWNVPKRFINTDPNPTGHLASNAMGGAESDLRQALLELAPHESEGNTKSLGIAVVFFQ</sequence>
<accession>A0AAD6YI38</accession>
<gene>
    <name evidence="3" type="ORF">GGX14DRAFT_388648</name>
</gene>